<dbReference type="RefSeq" id="XP_028466633.1">
    <property type="nucleotide sequence ID" value="XM_028611978.1"/>
</dbReference>
<gene>
    <name evidence="5" type="ORF">SODALDRAFT_333455</name>
</gene>
<feature type="compositionally biased region" description="Polar residues" evidence="4">
    <location>
        <begin position="9"/>
        <end position="24"/>
    </location>
</feature>
<name>A0A3N2PWF8_SODAK</name>
<dbReference type="GeneID" id="39580456"/>
<proteinExistence type="predicted"/>
<accession>A0A3N2PWF8</accession>
<dbReference type="EMBL" id="ML119055">
    <property type="protein sequence ID" value="ROT38827.1"/>
    <property type="molecule type" value="Genomic_DNA"/>
</dbReference>
<evidence type="ECO:0000256" key="4">
    <source>
        <dbReference type="SAM" id="MobiDB-lite"/>
    </source>
</evidence>
<evidence type="ECO:0000256" key="2">
    <source>
        <dbReference type="ARBA" id="ARBA00022679"/>
    </source>
</evidence>
<dbReference type="OrthoDB" id="5954793at2759"/>
<sequence>MGKKKRLPQSLSTGRPPTTRQRPLSISRRETRALINAHHTLQKKRQQALARNDDAAVLAIDAEIAALGGIEEYQRASLQGQRSDRGGDSSRLLLKWLEPARARLTEATSSSRPFRMLEVGALSTTNACSSSGLFQMELIDLNSQEPSILQQDFMERPLPESDEERFDIISLSLVLNYVPDAALRGQMLLRTLEFLREPPLELREDEQKLFPSLFLVLPRSCVANSRYCSLARLTELMSLLGYVQIESKFTN</sequence>
<dbReference type="InterPro" id="IPR029063">
    <property type="entry name" value="SAM-dependent_MTases_sf"/>
</dbReference>
<keyword evidence="2" id="KW-0808">Transferase</keyword>
<dbReference type="GO" id="GO:0016433">
    <property type="term" value="F:rRNA (adenine) methyltransferase activity"/>
    <property type="evidence" value="ECO:0007669"/>
    <property type="project" value="TreeGrafter"/>
</dbReference>
<dbReference type="AlphaFoldDB" id="A0A3N2PWF8"/>
<dbReference type="Pfam" id="PF11968">
    <property type="entry name" value="Bmt2"/>
    <property type="match status" value="1"/>
</dbReference>
<dbReference type="SUPFAM" id="SSF53335">
    <property type="entry name" value="S-adenosyl-L-methionine-dependent methyltransferases"/>
    <property type="match status" value="1"/>
</dbReference>
<reference evidence="5 6" key="1">
    <citation type="journal article" date="2018" name="Mol. Ecol.">
        <title>The obligate alkalophilic soda-lake fungus Sodiomyces alkalinus has shifted to a protein diet.</title>
        <authorList>
            <person name="Grum-Grzhimaylo A.A."/>
            <person name="Falkoski D.L."/>
            <person name="van den Heuvel J."/>
            <person name="Valero-Jimenez C.A."/>
            <person name="Min B."/>
            <person name="Choi I.G."/>
            <person name="Lipzen A."/>
            <person name="Daum C.G."/>
            <person name="Aanen D.K."/>
            <person name="Tsang A."/>
            <person name="Henrissat B."/>
            <person name="Bilanenko E.N."/>
            <person name="de Vries R.P."/>
            <person name="van Kan J.A.L."/>
            <person name="Grigoriev I.V."/>
            <person name="Debets A.J.M."/>
        </authorList>
    </citation>
    <scope>NUCLEOTIDE SEQUENCE [LARGE SCALE GENOMIC DNA]</scope>
    <source>
        <strain evidence="5 6">F11</strain>
    </source>
</reference>
<dbReference type="PANTHER" id="PTHR21008">
    <property type="entry name" value="S-ADENOSYLMETHIONINE SENSOR UPSTREAM OF MTORC1-RELATED"/>
    <property type="match status" value="1"/>
</dbReference>
<dbReference type="InterPro" id="IPR021867">
    <property type="entry name" value="Bmt2/SAMTOR"/>
</dbReference>
<evidence type="ECO:0000313" key="6">
    <source>
        <dbReference type="Proteomes" id="UP000272025"/>
    </source>
</evidence>
<feature type="region of interest" description="Disordered" evidence="4">
    <location>
        <begin position="1"/>
        <end position="24"/>
    </location>
</feature>
<keyword evidence="3" id="KW-0949">S-adenosyl-L-methionine</keyword>
<evidence type="ECO:0008006" key="7">
    <source>
        <dbReference type="Google" id="ProtNLM"/>
    </source>
</evidence>
<dbReference type="Proteomes" id="UP000272025">
    <property type="component" value="Unassembled WGS sequence"/>
</dbReference>
<organism evidence="5 6">
    <name type="scientific">Sodiomyces alkalinus (strain CBS 110278 / VKM F-3762 / F11)</name>
    <name type="common">Alkaliphilic filamentous fungus</name>
    <dbReference type="NCBI Taxonomy" id="1314773"/>
    <lineage>
        <taxon>Eukaryota</taxon>
        <taxon>Fungi</taxon>
        <taxon>Dikarya</taxon>
        <taxon>Ascomycota</taxon>
        <taxon>Pezizomycotina</taxon>
        <taxon>Sordariomycetes</taxon>
        <taxon>Hypocreomycetidae</taxon>
        <taxon>Glomerellales</taxon>
        <taxon>Plectosphaerellaceae</taxon>
        <taxon>Sodiomyces</taxon>
    </lineage>
</organism>
<keyword evidence="6" id="KW-1185">Reference proteome</keyword>
<evidence type="ECO:0000313" key="5">
    <source>
        <dbReference type="EMBL" id="ROT38827.1"/>
    </source>
</evidence>
<feature type="non-terminal residue" evidence="5">
    <location>
        <position position="251"/>
    </location>
</feature>
<dbReference type="PANTHER" id="PTHR21008:SF1">
    <property type="entry name" value="25S RRNA (ADENINE(2142)-N(1))-METHYLTRANSFERASE"/>
    <property type="match status" value="1"/>
</dbReference>
<keyword evidence="1" id="KW-0489">Methyltransferase</keyword>
<evidence type="ECO:0000256" key="1">
    <source>
        <dbReference type="ARBA" id="ARBA00022603"/>
    </source>
</evidence>
<dbReference type="GO" id="GO:0005730">
    <property type="term" value="C:nucleolus"/>
    <property type="evidence" value="ECO:0007669"/>
    <property type="project" value="TreeGrafter"/>
</dbReference>
<dbReference type="STRING" id="1314773.A0A3N2PWF8"/>
<protein>
    <recommendedName>
        <fullName evidence="7">25S rRNA adenine-N(1) methyltransferase</fullName>
    </recommendedName>
</protein>
<evidence type="ECO:0000256" key="3">
    <source>
        <dbReference type="ARBA" id="ARBA00022691"/>
    </source>
</evidence>